<reference evidence="5 6" key="1">
    <citation type="journal article" date="2016" name="Int. J. Syst. Evol. Microbiol.">
        <title>Labrenzia salina sp. nov., isolated from the rhizosphere of the halophyte Arthrocnemum macrostachyum.</title>
        <authorList>
            <person name="Camacho M."/>
            <person name="Redondo-Gomez S."/>
            <person name="Rodriguez-Llorente I."/>
            <person name="Rohde M."/>
            <person name="Sproer C."/>
            <person name="Schumann P."/>
            <person name="Klenk H.P."/>
            <person name="Montero-Calasanz M.D.C."/>
        </authorList>
    </citation>
    <scope>NUCLEOTIDE SEQUENCE [LARGE SCALE GENOMIC DNA]</scope>
    <source>
        <strain evidence="5 6">DSM 29163</strain>
    </source>
</reference>
<organism evidence="5 6">
    <name type="scientific">Roseibium salinum</name>
    <dbReference type="NCBI Taxonomy" id="1604349"/>
    <lineage>
        <taxon>Bacteria</taxon>
        <taxon>Pseudomonadati</taxon>
        <taxon>Pseudomonadota</taxon>
        <taxon>Alphaproteobacteria</taxon>
        <taxon>Hyphomicrobiales</taxon>
        <taxon>Stappiaceae</taxon>
        <taxon>Roseibium</taxon>
    </lineage>
</organism>
<dbReference type="PROSITE" id="PS50043">
    <property type="entry name" value="HTH_LUXR_2"/>
    <property type="match status" value="1"/>
</dbReference>
<protein>
    <submittedName>
        <fullName evidence="5">Response regulator transcription factor</fullName>
    </submittedName>
</protein>
<dbReference type="Gene3D" id="3.40.50.2300">
    <property type="match status" value="1"/>
</dbReference>
<dbReference type="SUPFAM" id="SSF46894">
    <property type="entry name" value="C-terminal effector domain of the bipartite response regulators"/>
    <property type="match status" value="1"/>
</dbReference>
<dbReference type="SUPFAM" id="SSF52172">
    <property type="entry name" value="CheY-like"/>
    <property type="match status" value="1"/>
</dbReference>
<dbReference type="InterPro" id="IPR011006">
    <property type="entry name" value="CheY-like_superfamily"/>
</dbReference>
<dbReference type="PANTHER" id="PTHR43214:SF41">
    <property type="entry name" value="NITRATE_NITRITE RESPONSE REGULATOR PROTEIN NARP"/>
    <property type="match status" value="1"/>
</dbReference>
<dbReference type="PRINTS" id="PR00038">
    <property type="entry name" value="HTHLUXR"/>
</dbReference>
<dbReference type="Proteomes" id="UP001300261">
    <property type="component" value="Unassembled WGS sequence"/>
</dbReference>
<evidence type="ECO:0000313" key="5">
    <source>
        <dbReference type="EMBL" id="MCX2721337.1"/>
    </source>
</evidence>
<evidence type="ECO:0000256" key="3">
    <source>
        <dbReference type="ARBA" id="ARBA00023163"/>
    </source>
</evidence>
<dbReference type="PANTHER" id="PTHR43214">
    <property type="entry name" value="TWO-COMPONENT RESPONSE REGULATOR"/>
    <property type="match status" value="1"/>
</dbReference>
<dbReference type="CDD" id="cd06170">
    <property type="entry name" value="LuxR_C_like"/>
    <property type="match status" value="1"/>
</dbReference>
<accession>A0ABT3QWN5</accession>
<keyword evidence="1" id="KW-0805">Transcription regulation</keyword>
<comment type="caution">
    <text evidence="5">The sequence shown here is derived from an EMBL/GenBank/DDBJ whole genome shotgun (WGS) entry which is preliminary data.</text>
</comment>
<keyword evidence="3" id="KW-0804">Transcription</keyword>
<evidence type="ECO:0000259" key="4">
    <source>
        <dbReference type="PROSITE" id="PS50043"/>
    </source>
</evidence>
<keyword evidence="2" id="KW-0238">DNA-binding</keyword>
<dbReference type="RefSeq" id="WP_265961038.1">
    <property type="nucleotide sequence ID" value="NZ_JAPEVI010000002.1"/>
</dbReference>
<dbReference type="Pfam" id="PF00196">
    <property type="entry name" value="GerE"/>
    <property type="match status" value="1"/>
</dbReference>
<dbReference type="InterPro" id="IPR039420">
    <property type="entry name" value="WalR-like"/>
</dbReference>
<sequence length="215" mass="23291">MSSFVKLPVVVIVSSNSVISNAVISLFESERAGLCRADDSHPRQVMRSIEREQPDIVIVDPDTVGLRPAAFMAELRKSNAHTEVIGYVACYAGGLARECLKAGFAGIVSQSGAMIDIVEAVRTVAMGGVFIGEGFENLCQATGEEPLQQDPTDLLSPRERHVLQQVARGLSLKEIANELGISTKTVETYKARASEKIGLTKRSSIVEFALERSWL</sequence>
<dbReference type="EMBL" id="JAPEVI010000002">
    <property type="protein sequence ID" value="MCX2721337.1"/>
    <property type="molecule type" value="Genomic_DNA"/>
</dbReference>
<feature type="domain" description="HTH luxR-type" evidence="4">
    <location>
        <begin position="148"/>
        <end position="213"/>
    </location>
</feature>
<name>A0ABT3QWN5_9HYPH</name>
<gene>
    <name evidence="5" type="ORF">ON753_02805</name>
</gene>
<evidence type="ECO:0000313" key="6">
    <source>
        <dbReference type="Proteomes" id="UP001300261"/>
    </source>
</evidence>
<evidence type="ECO:0000256" key="1">
    <source>
        <dbReference type="ARBA" id="ARBA00023015"/>
    </source>
</evidence>
<evidence type="ECO:0000256" key="2">
    <source>
        <dbReference type="ARBA" id="ARBA00023125"/>
    </source>
</evidence>
<dbReference type="InterPro" id="IPR000792">
    <property type="entry name" value="Tscrpt_reg_LuxR_C"/>
</dbReference>
<proteinExistence type="predicted"/>
<dbReference type="InterPro" id="IPR016032">
    <property type="entry name" value="Sig_transdc_resp-reg_C-effctor"/>
</dbReference>
<keyword evidence="6" id="KW-1185">Reference proteome</keyword>
<dbReference type="SMART" id="SM00421">
    <property type="entry name" value="HTH_LUXR"/>
    <property type="match status" value="1"/>
</dbReference>